<reference evidence="2 3" key="1">
    <citation type="submission" date="2017-09" db="EMBL/GenBank/DDBJ databases">
        <title>Depth-based differentiation of microbial function through sediment-hosted aquifers and enrichment of novel symbionts in the deep terrestrial subsurface.</title>
        <authorList>
            <person name="Probst A.J."/>
            <person name="Ladd B."/>
            <person name="Jarett J.K."/>
            <person name="Geller-Mcgrath D.E."/>
            <person name="Sieber C.M."/>
            <person name="Emerson J.B."/>
            <person name="Anantharaman K."/>
            <person name="Thomas B.C."/>
            <person name="Malmstrom R."/>
            <person name="Stieglmeier M."/>
            <person name="Klingl A."/>
            <person name="Woyke T."/>
            <person name="Ryan C.M."/>
            <person name="Banfield J.F."/>
        </authorList>
    </citation>
    <scope>NUCLEOTIDE SEQUENCE [LARGE SCALE GENOMIC DNA]</scope>
    <source>
        <strain evidence="2">CG10_big_fil_rev_8_21_14_0_10_36_16</strain>
    </source>
</reference>
<dbReference type="EMBL" id="PCXQ01000004">
    <property type="protein sequence ID" value="PJE51116.1"/>
    <property type="molecule type" value="Genomic_DNA"/>
</dbReference>
<organism evidence="2 3">
    <name type="scientific">Candidatus Yanofskybacteria bacterium CG10_big_fil_rev_8_21_14_0_10_36_16</name>
    <dbReference type="NCBI Taxonomy" id="1975096"/>
    <lineage>
        <taxon>Bacteria</taxon>
        <taxon>Candidatus Yanofskyibacteriota</taxon>
    </lineage>
</organism>
<dbReference type="InterPro" id="IPR000836">
    <property type="entry name" value="PRTase_dom"/>
</dbReference>
<evidence type="ECO:0000313" key="3">
    <source>
        <dbReference type="Proteomes" id="UP000228496"/>
    </source>
</evidence>
<evidence type="ECO:0000259" key="1">
    <source>
        <dbReference type="Pfam" id="PF00156"/>
    </source>
</evidence>
<gene>
    <name evidence="2" type="ORF">COV29_02480</name>
</gene>
<dbReference type="CDD" id="cd06223">
    <property type="entry name" value="PRTases_typeI"/>
    <property type="match status" value="1"/>
</dbReference>
<proteinExistence type="predicted"/>
<dbReference type="Pfam" id="PF00156">
    <property type="entry name" value="Pribosyltran"/>
    <property type="match status" value="1"/>
</dbReference>
<dbReference type="Gene3D" id="3.40.50.2020">
    <property type="match status" value="1"/>
</dbReference>
<comment type="caution">
    <text evidence="2">The sequence shown here is derived from an EMBL/GenBank/DDBJ whole genome shotgun (WGS) entry which is preliminary data.</text>
</comment>
<accession>A0A2J0Q7Q4</accession>
<evidence type="ECO:0000313" key="2">
    <source>
        <dbReference type="EMBL" id="PJE51116.1"/>
    </source>
</evidence>
<protein>
    <recommendedName>
        <fullName evidence="1">Phosphoribosyltransferase domain-containing protein</fullName>
    </recommendedName>
</protein>
<dbReference type="Proteomes" id="UP000228496">
    <property type="component" value="Unassembled WGS sequence"/>
</dbReference>
<feature type="domain" description="Phosphoribosyltransferase" evidence="1">
    <location>
        <begin position="69"/>
        <end position="206"/>
    </location>
</feature>
<dbReference type="InterPro" id="IPR029057">
    <property type="entry name" value="PRTase-like"/>
</dbReference>
<dbReference type="SUPFAM" id="SSF53271">
    <property type="entry name" value="PRTase-like"/>
    <property type="match status" value="1"/>
</dbReference>
<dbReference type="AlphaFoldDB" id="A0A2J0Q7Q4"/>
<name>A0A2J0Q7Q4_9BACT</name>
<sequence>MTLKEVERLRPEDFKDINVPISTMLKWFDVCDAYWMHSGKIEDPHVELTSGKCSNGFFDCLRVLKYLNLSEILANQMARKIRFYMPNEKIDWVIGSPMAGITFGHDVARALGAKIFMFTEKDPSQNGKMLWKRVQIPEGETVLQIEELITTSTTLNAVKEAVDEGNYSPVNWVPFIGVLVHRPPELPVSYYGDRGVISLIEKRVWAVEASECELCANGSQRFRPKTHWAELTGKR</sequence>